<feature type="repeat" description="TPR" evidence="1">
    <location>
        <begin position="486"/>
        <end position="519"/>
    </location>
</feature>
<dbReference type="PROSITE" id="PS50125">
    <property type="entry name" value="GUANYLATE_CYCLASE_2"/>
    <property type="match status" value="1"/>
</dbReference>
<feature type="repeat" description="TPR" evidence="1">
    <location>
        <begin position="520"/>
        <end position="553"/>
    </location>
</feature>
<keyword evidence="1" id="KW-0802">TPR repeat</keyword>
<organism evidence="3 4">
    <name type="scientific">Bradyrhizobium ottawaense</name>
    <dbReference type="NCBI Taxonomy" id="931866"/>
    <lineage>
        <taxon>Bacteria</taxon>
        <taxon>Pseudomonadati</taxon>
        <taxon>Pseudomonadota</taxon>
        <taxon>Alphaproteobacteria</taxon>
        <taxon>Hyphomicrobiales</taxon>
        <taxon>Nitrobacteraceae</taxon>
        <taxon>Bradyrhizobium</taxon>
    </lineage>
</organism>
<dbReference type="InterPro" id="IPR001054">
    <property type="entry name" value="A/G_cyclase"/>
</dbReference>
<dbReference type="PANTHER" id="PTHR43081">
    <property type="entry name" value="ADENYLATE CYCLASE, TERMINAL-DIFFERENTIATION SPECIFIC-RELATED"/>
    <property type="match status" value="1"/>
</dbReference>
<reference evidence="3 4" key="1">
    <citation type="submission" date="2024-07" db="EMBL/GenBank/DDBJ databases">
        <title>Genomic Encyclopedia of Type Strains, Phase V (KMG-V): Genome sequencing to study the core and pangenomes of soil and plant-associated prokaryotes.</title>
        <authorList>
            <person name="Whitman W."/>
        </authorList>
    </citation>
    <scope>NUCLEOTIDE SEQUENCE [LARGE SCALE GENOMIC DNA]</scope>
    <source>
        <strain evidence="3 4">USDA 152</strain>
    </source>
</reference>
<evidence type="ECO:0000259" key="2">
    <source>
        <dbReference type="PROSITE" id="PS50125"/>
    </source>
</evidence>
<dbReference type="InterPro" id="IPR029787">
    <property type="entry name" value="Nucleotide_cyclase"/>
</dbReference>
<keyword evidence="3" id="KW-0456">Lyase</keyword>
<dbReference type="Proteomes" id="UP001565369">
    <property type="component" value="Unassembled WGS sequence"/>
</dbReference>
<dbReference type="SUPFAM" id="SSF55073">
    <property type="entry name" value="Nucleotide cyclase"/>
    <property type="match status" value="1"/>
</dbReference>
<dbReference type="EMBL" id="JBGBZJ010000003">
    <property type="protein sequence ID" value="MEY9451959.1"/>
    <property type="molecule type" value="Genomic_DNA"/>
</dbReference>
<dbReference type="Pfam" id="PF14559">
    <property type="entry name" value="TPR_19"/>
    <property type="match status" value="1"/>
</dbReference>
<accession>A0ABV4FK52</accession>
<evidence type="ECO:0000313" key="3">
    <source>
        <dbReference type="EMBL" id="MEY9451959.1"/>
    </source>
</evidence>
<comment type="caution">
    <text evidence="3">The sequence shown here is derived from an EMBL/GenBank/DDBJ whole genome shotgun (WGS) entry which is preliminary data.</text>
</comment>
<dbReference type="SUPFAM" id="SSF48452">
    <property type="entry name" value="TPR-like"/>
    <property type="match status" value="1"/>
</dbReference>
<dbReference type="Pfam" id="PF00211">
    <property type="entry name" value="Guanylate_cyc"/>
    <property type="match status" value="1"/>
</dbReference>
<evidence type="ECO:0000256" key="1">
    <source>
        <dbReference type="PROSITE-ProRule" id="PRU00339"/>
    </source>
</evidence>
<protein>
    <submittedName>
        <fullName evidence="3">Adenylate cyclase</fullName>
        <ecNumber evidence="3">4.6.1.1</ecNumber>
    </submittedName>
</protein>
<keyword evidence="4" id="KW-1185">Reference proteome</keyword>
<dbReference type="InterPro" id="IPR050697">
    <property type="entry name" value="Adenylyl/Guanylyl_Cyclase_3/4"/>
</dbReference>
<dbReference type="Gene3D" id="3.40.50.10610">
    <property type="entry name" value="ABC-type transport auxiliary lipoprotein component"/>
    <property type="match status" value="1"/>
</dbReference>
<dbReference type="EC" id="4.6.1.1" evidence="3"/>
<sequence length="584" mass="64459">MADATVQRRLAAILAADVAGFSALMERDEEGTYARIGTLRREVIEPRLTDHQGRLVKTTGDGFLVEFASPIAALRCALAIQSDLTDPGGLRLRIGLNLGDVIIETDGDVYGEGVNVAARLEALADPGGILISGKIYGEVEGKVHAYFEDMGEKQVKNIARPVRIYAVRLHPVSTSALPSAGKLFSPLQLPDKPSIAVLPFDNMSGDPEQGYFADGITEDIITTLSYISSLFVIARNSCFVYKGKARDLRQVGQELGVRYILEGSVRRSADRIRITAQLIDANSGSHLWADRYDRLLADVFDIQDELTKEIVTALRVVLTQEEGARVWHRSTDSISAWGDAVRGFDHIWRGTAADMTAARQYLISAIRHDPRYAKAVTMLALTHYFDVRFSYTTEIEAAQRQFIELTDRALALDPHEPYAIGMKANVLIFEGRFDEAVHQAKRALAISPSDAFLLLLTARVFINGEQSAEGEQTIRSAMRLNPFYPVNYLAVLGDALVHQGKTSEALEAFCELVRRNPNYISAHLHLAGLYSEAGKLEIARQEIAEVLRINPSYRVSMAGSFYLSSDKSRKQAFLDALRTAGLPE</sequence>
<evidence type="ECO:0000313" key="4">
    <source>
        <dbReference type="Proteomes" id="UP001565369"/>
    </source>
</evidence>
<dbReference type="GO" id="GO:0004016">
    <property type="term" value="F:adenylate cyclase activity"/>
    <property type="evidence" value="ECO:0007669"/>
    <property type="project" value="UniProtKB-EC"/>
</dbReference>
<dbReference type="InterPro" id="IPR019734">
    <property type="entry name" value="TPR_rpt"/>
</dbReference>
<proteinExistence type="predicted"/>
<dbReference type="Gene3D" id="3.30.70.1230">
    <property type="entry name" value="Nucleotide cyclase"/>
    <property type="match status" value="1"/>
</dbReference>
<dbReference type="CDD" id="cd07302">
    <property type="entry name" value="CHD"/>
    <property type="match status" value="1"/>
</dbReference>
<name>A0ABV4FK52_9BRAD</name>
<dbReference type="PROSITE" id="PS50005">
    <property type="entry name" value="TPR"/>
    <property type="match status" value="2"/>
</dbReference>
<dbReference type="RefSeq" id="WP_028144399.1">
    <property type="nucleotide sequence ID" value="NZ_AP021854.1"/>
</dbReference>
<dbReference type="InterPro" id="IPR011990">
    <property type="entry name" value="TPR-like_helical_dom_sf"/>
</dbReference>
<feature type="domain" description="Guanylate cyclase" evidence="2">
    <location>
        <begin position="12"/>
        <end position="121"/>
    </location>
</feature>
<dbReference type="SMART" id="SM00028">
    <property type="entry name" value="TPR"/>
    <property type="match status" value="3"/>
</dbReference>
<dbReference type="PANTHER" id="PTHR43081:SF19">
    <property type="entry name" value="PH-SENSITIVE ADENYLATE CYCLASE RV1264"/>
    <property type="match status" value="1"/>
</dbReference>
<gene>
    <name evidence="3" type="ORF">ABIG07_000907</name>
</gene>
<dbReference type="Gene3D" id="1.25.40.10">
    <property type="entry name" value="Tetratricopeptide repeat domain"/>
    <property type="match status" value="1"/>
</dbReference>